<keyword evidence="3" id="KW-1185">Reference proteome</keyword>
<feature type="region of interest" description="Disordered" evidence="1">
    <location>
        <begin position="1"/>
        <end position="20"/>
    </location>
</feature>
<evidence type="ECO:0000313" key="3">
    <source>
        <dbReference type="Proteomes" id="UP000188836"/>
    </source>
</evidence>
<dbReference type="AlphaFoldDB" id="A0A1W0B8R0"/>
<dbReference type="EMBL" id="MUMY01000001">
    <property type="protein sequence ID" value="ONM50693.1"/>
    <property type="molecule type" value="Genomic_DNA"/>
</dbReference>
<protein>
    <submittedName>
        <fullName evidence="2">Uncharacterized protein</fullName>
    </submittedName>
</protein>
<dbReference type="RefSeq" id="WP_077114674.1">
    <property type="nucleotide sequence ID" value="NZ_LOKT01000001.1"/>
</dbReference>
<evidence type="ECO:0000256" key="1">
    <source>
        <dbReference type="SAM" id="MobiDB-lite"/>
    </source>
</evidence>
<gene>
    <name evidence="2" type="ORF">B0T46_02085</name>
</gene>
<dbReference type="Proteomes" id="UP000188836">
    <property type="component" value="Unassembled WGS sequence"/>
</dbReference>
<reference evidence="2 3" key="1">
    <citation type="journal article" date="2016" name="Antonie Van Leeuwenhoek">
        <title>Nocardia donostiensis sp. nov., isolated from human respiratory specimens.</title>
        <authorList>
            <person name="Ercibengoa M."/>
            <person name="Bell M."/>
            <person name="Marimon J.M."/>
            <person name="Humrighouse B."/>
            <person name="Klenk H.P."/>
            <person name="Potter G."/>
            <person name="Perez-Trallero E."/>
        </authorList>
    </citation>
    <scope>NUCLEOTIDE SEQUENCE [LARGE SCALE GENOMIC DNA]</scope>
    <source>
        <strain evidence="2 3">X1655</strain>
    </source>
</reference>
<feature type="compositionally biased region" description="Basic and acidic residues" evidence="1">
    <location>
        <begin position="44"/>
        <end position="69"/>
    </location>
</feature>
<comment type="caution">
    <text evidence="2">The sequence shown here is derived from an EMBL/GenBank/DDBJ whole genome shotgun (WGS) entry which is preliminary data.</text>
</comment>
<sequence length="79" mass="8800">MSATVDDPANPGKDLRTTSRLTGVPAKQALVDLAIYELLQFSRRPAEPDHPPLGDESRFDQQELGEHSQRPSGIDQMWN</sequence>
<accession>A0A1W0B8R0</accession>
<name>A0A1W0B8R0_9NOCA</name>
<organism evidence="2 3">
    <name type="scientific">Nocardia donostiensis</name>
    <dbReference type="NCBI Taxonomy" id="1538463"/>
    <lineage>
        <taxon>Bacteria</taxon>
        <taxon>Bacillati</taxon>
        <taxon>Actinomycetota</taxon>
        <taxon>Actinomycetes</taxon>
        <taxon>Mycobacteriales</taxon>
        <taxon>Nocardiaceae</taxon>
        <taxon>Nocardia</taxon>
    </lineage>
</organism>
<evidence type="ECO:0000313" key="2">
    <source>
        <dbReference type="EMBL" id="ONM50693.1"/>
    </source>
</evidence>
<feature type="region of interest" description="Disordered" evidence="1">
    <location>
        <begin position="43"/>
        <end position="79"/>
    </location>
</feature>
<proteinExistence type="predicted"/>